<sequence>MWYKRFRKSASVVEIPTTDCKVLLRSTEKPVTAKIGNSQE</sequence>
<evidence type="ECO:0000313" key="1">
    <source>
        <dbReference type="EMBL" id="ABZ84675.1"/>
    </source>
</evidence>
<proteinExistence type="predicted"/>
<gene>
    <name evidence="1" type="ORF">HM1_2118</name>
</gene>
<organism evidence="1 2">
    <name type="scientific">Heliobacterium modesticaldum (strain ATCC 51547 / Ice1)</name>
    <dbReference type="NCBI Taxonomy" id="498761"/>
    <lineage>
        <taxon>Bacteria</taxon>
        <taxon>Bacillati</taxon>
        <taxon>Bacillota</taxon>
        <taxon>Clostridia</taxon>
        <taxon>Eubacteriales</taxon>
        <taxon>Heliobacteriaceae</taxon>
        <taxon>Heliomicrobium</taxon>
    </lineage>
</organism>
<reference evidence="1 2" key="1">
    <citation type="journal article" date="2008" name="J. Bacteriol.">
        <title>The genome of Heliobacterium modesticaldum, a phototrophic representative of the Firmicutes containing the simplest photosynthetic apparatus.</title>
        <authorList>
            <person name="Sattley W.M."/>
            <person name="Madigan M.T."/>
            <person name="Swingley W.D."/>
            <person name="Cheung P.C."/>
            <person name="Clocksin K.M."/>
            <person name="Conrad A.L."/>
            <person name="Dejesa L.C."/>
            <person name="Honchak B.M."/>
            <person name="Jung D.O."/>
            <person name="Karbach L.E."/>
            <person name="Kurdoglu A."/>
            <person name="Lahiri S."/>
            <person name="Mastrian S.D."/>
            <person name="Page L.E."/>
            <person name="Taylor H.L."/>
            <person name="Wang Z.T."/>
            <person name="Raymond J."/>
            <person name="Chen M."/>
            <person name="Blankenship R.E."/>
            <person name="Touchman J.W."/>
        </authorList>
    </citation>
    <scope>NUCLEOTIDE SEQUENCE [LARGE SCALE GENOMIC DNA]</scope>
    <source>
        <strain evidence="2">ATCC 51547 / Ice1</strain>
    </source>
</reference>
<accession>B0TGR4</accession>
<dbReference type="Proteomes" id="UP000008550">
    <property type="component" value="Chromosome"/>
</dbReference>
<dbReference type="AlphaFoldDB" id="B0TGR4"/>
<dbReference type="KEGG" id="hmo:HM1_2118"/>
<dbReference type="HOGENOM" id="CLU_3290632_0_0_9"/>
<evidence type="ECO:0000313" key="2">
    <source>
        <dbReference type="Proteomes" id="UP000008550"/>
    </source>
</evidence>
<protein>
    <submittedName>
        <fullName evidence="1">Uncharacterized protein</fullName>
    </submittedName>
</protein>
<dbReference type="EMBL" id="CP000930">
    <property type="protein sequence ID" value="ABZ84675.1"/>
    <property type="molecule type" value="Genomic_DNA"/>
</dbReference>
<name>B0TGR4_HELMI</name>
<dbReference type="STRING" id="498761.HM1_2118"/>
<keyword evidence="2" id="KW-1185">Reference proteome</keyword>